<dbReference type="GO" id="GO:0003700">
    <property type="term" value="F:DNA-binding transcription factor activity"/>
    <property type="evidence" value="ECO:0007669"/>
    <property type="project" value="TreeGrafter"/>
</dbReference>
<dbReference type="PROSITE" id="PS51077">
    <property type="entry name" value="HTH_ICLR"/>
    <property type="match status" value="1"/>
</dbReference>
<protein>
    <submittedName>
        <fullName evidence="6">Helix-turn-helix domain-containing protein</fullName>
    </submittedName>
</protein>
<dbReference type="EMBL" id="WLYK01000001">
    <property type="protein sequence ID" value="MTD13001.1"/>
    <property type="molecule type" value="Genomic_DNA"/>
</dbReference>
<dbReference type="SUPFAM" id="SSF55781">
    <property type="entry name" value="GAF domain-like"/>
    <property type="match status" value="1"/>
</dbReference>
<dbReference type="InterPro" id="IPR036390">
    <property type="entry name" value="WH_DNA-bd_sf"/>
</dbReference>
<dbReference type="AlphaFoldDB" id="A0A7K1FFW1"/>
<dbReference type="SUPFAM" id="SSF46785">
    <property type="entry name" value="Winged helix' DNA-binding domain"/>
    <property type="match status" value="1"/>
</dbReference>
<name>A0A7K1FFW1_9ACTN</name>
<dbReference type="SMART" id="SM00346">
    <property type="entry name" value="HTH_ICLR"/>
    <property type="match status" value="1"/>
</dbReference>
<evidence type="ECO:0000313" key="6">
    <source>
        <dbReference type="EMBL" id="MTD13001.1"/>
    </source>
</evidence>
<sequence>MSTSDPADASGPAGPAPALRRGLAVLSLLAARPSPLSAAAIARELGLPRSTTYELLHELAAAGFAAHLGPQRRWGLGVAAFEIGSAYQRADPLTRVGTPVLVRLARTTGGTAQLGVLHGAETLYLAKEQPDRAGRTASPPTLVTDVGVRLPGQLTATGLSILAGLPAEQVRALFPSADRFVMRTARGPADPAALRARLAAVRRRGWADEDCQVSPGTASVAAAVHDHSGRPLAAVGVTVRHRCPAPDDPVGCGTDLAGPAGLAAAVQEAARSVTAAIGGRWPGTHAG</sequence>
<keyword evidence="1" id="KW-0805">Transcription regulation</keyword>
<evidence type="ECO:0000256" key="2">
    <source>
        <dbReference type="ARBA" id="ARBA00023125"/>
    </source>
</evidence>
<comment type="caution">
    <text evidence="6">The sequence shown here is derived from an EMBL/GenBank/DDBJ whole genome shotgun (WGS) entry which is preliminary data.</text>
</comment>
<dbReference type="InterPro" id="IPR036388">
    <property type="entry name" value="WH-like_DNA-bd_sf"/>
</dbReference>
<dbReference type="Pfam" id="PF01614">
    <property type="entry name" value="IclR_C"/>
    <property type="match status" value="1"/>
</dbReference>
<feature type="domain" description="HTH iclR-type" evidence="4">
    <location>
        <begin position="16"/>
        <end position="78"/>
    </location>
</feature>
<feature type="domain" description="IclR-ED" evidence="5">
    <location>
        <begin position="79"/>
        <end position="279"/>
    </location>
</feature>
<evidence type="ECO:0000313" key="7">
    <source>
        <dbReference type="Proteomes" id="UP000460221"/>
    </source>
</evidence>
<dbReference type="Pfam" id="PF09339">
    <property type="entry name" value="HTH_IclR"/>
    <property type="match status" value="1"/>
</dbReference>
<dbReference type="InterPro" id="IPR014757">
    <property type="entry name" value="Tscrpt_reg_IclR_C"/>
</dbReference>
<evidence type="ECO:0000256" key="3">
    <source>
        <dbReference type="ARBA" id="ARBA00023163"/>
    </source>
</evidence>
<dbReference type="PROSITE" id="PS51078">
    <property type="entry name" value="ICLR_ED"/>
    <property type="match status" value="1"/>
</dbReference>
<dbReference type="Gene3D" id="1.10.10.10">
    <property type="entry name" value="Winged helix-like DNA-binding domain superfamily/Winged helix DNA-binding domain"/>
    <property type="match status" value="1"/>
</dbReference>
<accession>A0A7K1FFW1</accession>
<keyword evidence="2" id="KW-0238">DNA-binding</keyword>
<evidence type="ECO:0000256" key="1">
    <source>
        <dbReference type="ARBA" id="ARBA00023015"/>
    </source>
</evidence>
<dbReference type="PANTHER" id="PTHR30136:SF2">
    <property type="entry name" value="TRANSCRIPTIONAL REGULATOR ICLR"/>
    <property type="match status" value="1"/>
</dbReference>
<dbReference type="Gene3D" id="3.30.450.40">
    <property type="match status" value="1"/>
</dbReference>
<dbReference type="InterPro" id="IPR029016">
    <property type="entry name" value="GAF-like_dom_sf"/>
</dbReference>
<gene>
    <name evidence="6" type="ORF">GIS00_03450</name>
</gene>
<reference evidence="6 7" key="1">
    <citation type="submission" date="2019-11" db="EMBL/GenBank/DDBJ databases">
        <authorList>
            <person name="Jiang L.-Q."/>
        </authorList>
    </citation>
    <scope>NUCLEOTIDE SEQUENCE [LARGE SCALE GENOMIC DNA]</scope>
    <source>
        <strain evidence="6 7">YIM 132087</strain>
    </source>
</reference>
<evidence type="ECO:0000259" key="4">
    <source>
        <dbReference type="PROSITE" id="PS51077"/>
    </source>
</evidence>
<keyword evidence="7" id="KW-1185">Reference proteome</keyword>
<dbReference type="GO" id="GO:0003677">
    <property type="term" value="F:DNA binding"/>
    <property type="evidence" value="ECO:0007669"/>
    <property type="project" value="UniProtKB-KW"/>
</dbReference>
<dbReference type="GO" id="GO:0045892">
    <property type="term" value="P:negative regulation of DNA-templated transcription"/>
    <property type="evidence" value="ECO:0007669"/>
    <property type="project" value="TreeGrafter"/>
</dbReference>
<dbReference type="InterPro" id="IPR005471">
    <property type="entry name" value="Tscrpt_reg_IclR_N"/>
</dbReference>
<keyword evidence="3" id="KW-0804">Transcription</keyword>
<dbReference type="RefSeq" id="WP_154766960.1">
    <property type="nucleotide sequence ID" value="NZ_WLYK01000001.1"/>
</dbReference>
<dbReference type="PANTHER" id="PTHR30136">
    <property type="entry name" value="HELIX-TURN-HELIX TRANSCRIPTIONAL REGULATOR, ICLR FAMILY"/>
    <property type="match status" value="1"/>
</dbReference>
<organism evidence="6 7">
    <name type="scientific">Nakamurella alba</name>
    <dbReference type="NCBI Taxonomy" id="2665158"/>
    <lineage>
        <taxon>Bacteria</taxon>
        <taxon>Bacillati</taxon>
        <taxon>Actinomycetota</taxon>
        <taxon>Actinomycetes</taxon>
        <taxon>Nakamurellales</taxon>
        <taxon>Nakamurellaceae</taxon>
        <taxon>Nakamurella</taxon>
    </lineage>
</organism>
<dbReference type="Proteomes" id="UP000460221">
    <property type="component" value="Unassembled WGS sequence"/>
</dbReference>
<proteinExistence type="predicted"/>
<evidence type="ECO:0000259" key="5">
    <source>
        <dbReference type="PROSITE" id="PS51078"/>
    </source>
</evidence>
<dbReference type="InterPro" id="IPR050707">
    <property type="entry name" value="HTH_MetabolicPath_Reg"/>
</dbReference>